<dbReference type="SUPFAM" id="SSF69189">
    <property type="entry name" value="Penicillin-binding protein associated domain"/>
    <property type="match status" value="1"/>
</dbReference>
<evidence type="ECO:0000256" key="11">
    <source>
        <dbReference type="ARBA" id="ARBA00023316"/>
    </source>
</evidence>
<dbReference type="GO" id="GO:0009252">
    <property type="term" value="P:peptidoglycan biosynthetic process"/>
    <property type="evidence" value="ECO:0007669"/>
    <property type="project" value="UniProtKB-UniPathway"/>
</dbReference>
<evidence type="ECO:0000256" key="3">
    <source>
        <dbReference type="ARBA" id="ARBA00007164"/>
    </source>
</evidence>
<evidence type="ECO:0000256" key="7">
    <source>
        <dbReference type="ARBA" id="ARBA00022729"/>
    </source>
</evidence>
<evidence type="ECO:0000256" key="16">
    <source>
        <dbReference type="SAM" id="SignalP"/>
    </source>
</evidence>
<dbReference type="UniPathway" id="UPA00219"/>
<evidence type="ECO:0000259" key="18">
    <source>
        <dbReference type="Pfam" id="PF07943"/>
    </source>
</evidence>
<evidence type="ECO:0000256" key="13">
    <source>
        <dbReference type="PIRSR" id="PIRSR618044-1"/>
    </source>
</evidence>
<keyword evidence="6" id="KW-0645">Protease</keyword>
<dbReference type="GO" id="GO:0006508">
    <property type="term" value="P:proteolysis"/>
    <property type="evidence" value="ECO:0007669"/>
    <property type="project" value="UniProtKB-KW"/>
</dbReference>
<dbReference type="EC" id="3.4.16.4" evidence="4"/>
<dbReference type="InterPro" id="IPR018044">
    <property type="entry name" value="Peptidase_S11"/>
</dbReference>
<dbReference type="PANTHER" id="PTHR21581:SF6">
    <property type="entry name" value="TRAFFICKING PROTEIN PARTICLE COMPLEX SUBUNIT 12"/>
    <property type="match status" value="1"/>
</dbReference>
<evidence type="ECO:0000256" key="10">
    <source>
        <dbReference type="ARBA" id="ARBA00022984"/>
    </source>
</evidence>
<dbReference type="Gene3D" id="2.60.410.10">
    <property type="entry name" value="D-Ala-D-Ala carboxypeptidase, C-terminal domain"/>
    <property type="match status" value="1"/>
</dbReference>
<comment type="similarity">
    <text evidence="3 15">Belongs to the peptidase S11 family.</text>
</comment>
<dbReference type="GO" id="GO:0071555">
    <property type="term" value="P:cell wall organization"/>
    <property type="evidence" value="ECO:0007669"/>
    <property type="project" value="UniProtKB-KW"/>
</dbReference>
<dbReference type="InterPro" id="IPR015956">
    <property type="entry name" value="Peniciliin-bd_prot_C_sf"/>
</dbReference>
<dbReference type="InterPro" id="IPR037167">
    <property type="entry name" value="Peptidase_S11_C_sf"/>
</dbReference>
<proteinExistence type="inferred from homology"/>
<dbReference type="AlphaFoldDB" id="A0A7S6WNU4"/>
<evidence type="ECO:0000313" key="20">
    <source>
        <dbReference type="Proteomes" id="UP000593915"/>
    </source>
</evidence>
<feature type="binding site" evidence="14">
    <location>
        <position position="297"/>
    </location>
    <ligand>
        <name>substrate</name>
    </ligand>
</feature>
<dbReference type="InterPro" id="IPR001967">
    <property type="entry name" value="Peptidase_S11_N"/>
</dbReference>
<feature type="chain" id="PRO_5032568491" description="serine-type D-Ala-D-Ala carboxypeptidase" evidence="16">
    <location>
        <begin position="28"/>
        <end position="468"/>
    </location>
</feature>
<evidence type="ECO:0000256" key="5">
    <source>
        <dbReference type="ARBA" id="ARBA00022645"/>
    </source>
</evidence>
<dbReference type="PANTHER" id="PTHR21581">
    <property type="entry name" value="D-ALANYL-D-ALANINE CARBOXYPEPTIDASE"/>
    <property type="match status" value="1"/>
</dbReference>
<dbReference type="InterPro" id="IPR012907">
    <property type="entry name" value="Peptidase_S11_C"/>
</dbReference>
<evidence type="ECO:0000313" key="19">
    <source>
        <dbReference type="EMBL" id="QOW60522.1"/>
    </source>
</evidence>
<dbReference type="PROSITE" id="PS51257">
    <property type="entry name" value="PROKAR_LIPOPROTEIN"/>
    <property type="match status" value="1"/>
</dbReference>
<keyword evidence="5 19" id="KW-0121">Carboxypeptidase</keyword>
<accession>A0A7S6WNU4</accession>
<evidence type="ECO:0000256" key="9">
    <source>
        <dbReference type="ARBA" id="ARBA00022960"/>
    </source>
</evidence>
<keyword evidence="7 16" id="KW-0732">Signal</keyword>
<keyword evidence="11" id="KW-0961">Cell wall biogenesis/degradation</keyword>
<comment type="pathway">
    <text evidence="2">Cell wall biogenesis; peptidoglycan biosynthesis.</text>
</comment>
<comment type="function">
    <text evidence="1">Removes C-terminal D-alanyl residues from sugar-peptide cell wall precursors.</text>
</comment>
<dbReference type="EMBL" id="CP061839">
    <property type="protein sequence ID" value="QOW60522.1"/>
    <property type="molecule type" value="Genomic_DNA"/>
</dbReference>
<dbReference type="Pfam" id="PF00768">
    <property type="entry name" value="Peptidase_S11"/>
    <property type="match status" value="1"/>
</dbReference>
<evidence type="ECO:0000256" key="6">
    <source>
        <dbReference type="ARBA" id="ARBA00022670"/>
    </source>
</evidence>
<feature type="active site" description="Acyl-ester intermediate" evidence="13">
    <location>
        <position position="114"/>
    </location>
</feature>
<dbReference type="SUPFAM" id="SSF56601">
    <property type="entry name" value="beta-lactamase/transpeptidase-like"/>
    <property type="match status" value="1"/>
</dbReference>
<sequence>MIKGGRIILKFILICFAAVFIFTSACAAFLFKYGTDLKNAEPFFVTEEKKENAKKEFYKKINFKPQHVHLNSVENFLPVKNNLNLNAASYILLDAKTGTIILQHNENKVIPPASLTKLAAIYTLMKNKKFQDGTKIVKPPKEAWAAFLPPNSAELGLGKAQQLSIKELLLGMSVCSGNDAALAAAIIAEGSSEKFVNLMNYEMKNLGLEKTYFTEPTGLSEKNKTTAKEFAAFSLRYVNTYPDNLKQLHSIDEIEYPCEHNMIIKKNKNGHIVKYSPVKKLATNTLLKKIKGCDGLKTGFIYESGFNISLTAERNGMRFIAVILGGEGSSISEGISIREKNGIKIMDFAFDNFKTADISKENIINKKIIVLGSELKANRSAVKPILACTDFSENHLTLFKDDEKYIEKIIELPQTVNAPLYAGQRLGQITYKIKNSSIILKTIPLICPADIKAGSEFRKKIDKFLMGS</sequence>
<feature type="domain" description="Peptidase S11 D-alanyl-D-alanine carboxypeptidase A N-terminal" evidence="17">
    <location>
        <begin position="83"/>
        <end position="326"/>
    </location>
</feature>
<feature type="signal peptide" evidence="16">
    <location>
        <begin position="1"/>
        <end position="27"/>
    </location>
</feature>
<evidence type="ECO:0000256" key="12">
    <source>
        <dbReference type="ARBA" id="ARBA00034000"/>
    </source>
</evidence>
<comment type="catalytic activity">
    <reaction evidence="12">
        <text>Preferential cleavage: (Ac)2-L-Lys-D-Ala-|-D-Ala. Also transpeptidation of peptidyl-alanyl moieties that are N-acyl substituents of D-alanine.</text>
        <dbReference type="EC" id="3.4.16.4"/>
    </reaction>
</comment>
<keyword evidence="10" id="KW-0573">Peptidoglycan synthesis</keyword>
<dbReference type="InterPro" id="IPR012338">
    <property type="entry name" value="Beta-lactam/transpept-like"/>
</dbReference>
<dbReference type="Pfam" id="PF07943">
    <property type="entry name" value="PBP5_C"/>
    <property type="match status" value="1"/>
</dbReference>
<keyword evidence="9" id="KW-0133">Cell shape</keyword>
<evidence type="ECO:0000256" key="1">
    <source>
        <dbReference type="ARBA" id="ARBA00003217"/>
    </source>
</evidence>
<feature type="domain" description="Peptidase S11 D-Ala-D-Ala carboxypeptidase A C-terminal" evidence="18">
    <location>
        <begin position="395"/>
        <end position="452"/>
    </location>
</feature>
<feature type="active site" evidence="13">
    <location>
        <position position="176"/>
    </location>
</feature>
<evidence type="ECO:0000259" key="17">
    <source>
        <dbReference type="Pfam" id="PF00768"/>
    </source>
</evidence>
<evidence type="ECO:0000256" key="14">
    <source>
        <dbReference type="PIRSR" id="PIRSR618044-2"/>
    </source>
</evidence>
<name>A0A7S6WNU4_9SPIR</name>
<dbReference type="Gene3D" id="3.40.710.10">
    <property type="entry name" value="DD-peptidase/beta-lactamase superfamily"/>
    <property type="match status" value="1"/>
</dbReference>
<keyword evidence="8" id="KW-0378">Hydrolase</keyword>
<dbReference type="GO" id="GO:0008360">
    <property type="term" value="P:regulation of cell shape"/>
    <property type="evidence" value="ECO:0007669"/>
    <property type="project" value="UniProtKB-KW"/>
</dbReference>
<evidence type="ECO:0000256" key="15">
    <source>
        <dbReference type="RuleBase" id="RU004016"/>
    </source>
</evidence>
<protein>
    <recommendedName>
        <fullName evidence="4">serine-type D-Ala-D-Ala carboxypeptidase</fullName>
        <ecNumber evidence="4">3.4.16.4</ecNumber>
    </recommendedName>
</protein>
<dbReference type="RefSeq" id="WP_194076035.1">
    <property type="nucleotide sequence ID" value="NZ_CP061839.1"/>
</dbReference>
<dbReference type="Proteomes" id="UP000593915">
    <property type="component" value="Chromosome"/>
</dbReference>
<gene>
    <name evidence="19" type="ORF">IFE08_12040</name>
</gene>
<evidence type="ECO:0000256" key="8">
    <source>
        <dbReference type="ARBA" id="ARBA00022801"/>
    </source>
</evidence>
<reference evidence="19 20" key="1">
    <citation type="submission" date="2020-09" db="EMBL/GenBank/DDBJ databases">
        <title>Characterization of Treponema spp. from bovine digital dermatitis in Korea.</title>
        <authorList>
            <person name="Espiritu H.M."/>
            <person name="Cho Y.I."/>
            <person name="Mamuad L."/>
        </authorList>
    </citation>
    <scope>NUCLEOTIDE SEQUENCE [LARGE SCALE GENOMIC DNA]</scope>
    <source>
        <strain evidence="19 20">KS1</strain>
    </source>
</reference>
<dbReference type="GO" id="GO:0009002">
    <property type="term" value="F:serine-type D-Ala-D-Ala carboxypeptidase activity"/>
    <property type="evidence" value="ECO:0007669"/>
    <property type="project" value="UniProtKB-EC"/>
</dbReference>
<evidence type="ECO:0000256" key="2">
    <source>
        <dbReference type="ARBA" id="ARBA00004752"/>
    </source>
</evidence>
<organism evidence="19 20">
    <name type="scientific">Treponema pedis</name>
    <dbReference type="NCBI Taxonomy" id="409322"/>
    <lineage>
        <taxon>Bacteria</taxon>
        <taxon>Pseudomonadati</taxon>
        <taxon>Spirochaetota</taxon>
        <taxon>Spirochaetia</taxon>
        <taxon>Spirochaetales</taxon>
        <taxon>Treponemataceae</taxon>
        <taxon>Treponema</taxon>
    </lineage>
</organism>
<feature type="active site" description="Proton acceptor" evidence="13">
    <location>
        <position position="117"/>
    </location>
</feature>
<dbReference type="PRINTS" id="PR00725">
    <property type="entry name" value="DADACBPTASE1"/>
</dbReference>
<evidence type="ECO:0000256" key="4">
    <source>
        <dbReference type="ARBA" id="ARBA00012448"/>
    </source>
</evidence>